<proteinExistence type="predicted"/>
<comment type="caution">
    <text evidence="2">The sequence shown here is derived from an EMBL/GenBank/DDBJ whole genome shotgun (WGS) entry which is preliminary data.</text>
</comment>
<sequence>MPPNLENRDRLRESLDSMGDRPTSGEQKAKPGTAGKSVRSASRSLQN</sequence>
<evidence type="ECO:0000256" key="1">
    <source>
        <dbReference type="SAM" id="MobiDB-lite"/>
    </source>
</evidence>
<feature type="region of interest" description="Disordered" evidence="1">
    <location>
        <begin position="1"/>
        <end position="47"/>
    </location>
</feature>
<accession>A0ABS3FQP9</accession>
<name>A0ABS3FQP9_9CYAN</name>
<protein>
    <submittedName>
        <fullName evidence="2">Uncharacterized protein</fullName>
    </submittedName>
</protein>
<dbReference type="RefSeq" id="WP_207087481.1">
    <property type="nucleotide sequence ID" value="NZ_JAFLQW010000206.1"/>
</dbReference>
<reference evidence="2 3" key="1">
    <citation type="submission" date="2021-03" db="EMBL/GenBank/DDBJ databases">
        <title>Metabolic Capacity of the Antarctic Cyanobacterium Phormidium pseudopriestleyi that Sustains Oxygenic Photosynthesis in the Presence of Hydrogen Sulfide.</title>
        <authorList>
            <person name="Lumian J.E."/>
            <person name="Jungblut A.D."/>
            <person name="Dillon M.L."/>
            <person name="Hawes I."/>
            <person name="Doran P.T."/>
            <person name="Mackey T.J."/>
            <person name="Dick G.J."/>
            <person name="Grettenberger C.L."/>
            <person name="Sumner D.Y."/>
        </authorList>
    </citation>
    <scope>NUCLEOTIDE SEQUENCE [LARGE SCALE GENOMIC DNA]</scope>
    <source>
        <strain evidence="2 3">FRX01</strain>
    </source>
</reference>
<keyword evidence="3" id="KW-1185">Reference proteome</keyword>
<organism evidence="2 3">
    <name type="scientific">Phormidium pseudopriestleyi FRX01</name>
    <dbReference type="NCBI Taxonomy" id="1759528"/>
    <lineage>
        <taxon>Bacteria</taxon>
        <taxon>Bacillati</taxon>
        <taxon>Cyanobacteriota</taxon>
        <taxon>Cyanophyceae</taxon>
        <taxon>Oscillatoriophycideae</taxon>
        <taxon>Oscillatoriales</taxon>
        <taxon>Oscillatoriaceae</taxon>
        <taxon>Phormidium</taxon>
    </lineage>
</organism>
<feature type="compositionally biased region" description="Basic and acidic residues" evidence="1">
    <location>
        <begin position="1"/>
        <end position="19"/>
    </location>
</feature>
<dbReference type="EMBL" id="JAFLQW010000206">
    <property type="protein sequence ID" value="MBO0348941.1"/>
    <property type="molecule type" value="Genomic_DNA"/>
</dbReference>
<dbReference type="Proteomes" id="UP000664844">
    <property type="component" value="Unassembled WGS sequence"/>
</dbReference>
<gene>
    <name evidence="2" type="ORF">J0895_07465</name>
</gene>
<evidence type="ECO:0000313" key="3">
    <source>
        <dbReference type="Proteomes" id="UP000664844"/>
    </source>
</evidence>
<evidence type="ECO:0000313" key="2">
    <source>
        <dbReference type="EMBL" id="MBO0348941.1"/>
    </source>
</evidence>